<dbReference type="RefSeq" id="WP_345033907.1">
    <property type="nucleotide sequence ID" value="NZ_BAAAYL010000001.1"/>
</dbReference>
<dbReference type="Gene3D" id="3.20.20.140">
    <property type="entry name" value="Metal-dependent hydrolases"/>
    <property type="match status" value="1"/>
</dbReference>
<reference evidence="3" key="1">
    <citation type="journal article" date="2014" name="Int. J. Syst. Evol. Microbiol.">
        <title>Complete genome of a new Firmicutes species belonging to the dominant human colonic microbiota ('Ruminococcus bicirculans') reveals two chromosomes and a selective capacity to utilize plant glucans.</title>
        <authorList>
            <consortium name="NISC Comparative Sequencing Program"/>
            <person name="Wegmann U."/>
            <person name="Louis P."/>
            <person name="Goesmann A."/>
            <person name="Henrissat B."/>
            <person name="Duncan S.H."/>
            <person name="Flint H.J."/>
        </authorList>
    </citation>
    <scope>NUCLEOTIDE SEQUENCE</scope>
    <source>
        <strain evidence="3">JCM 9651</strain>
    </source>
</reference>
<sequence length="389" mass="42006">MGNASPTDGPVHEALAGLALVDHHCHGVATADLAPESFESLITEGDAWPDSGITPFDSPVGVAIRRHCAPVLGLPRHAPAAGYVARRAELGWREVNRRFVSGAGTGAFCLDTGYAPDAVTTPAELAASAGGAAAVYEVVRLESVAEAVAAAGVEPDEYAPTFLAAAREAVERRGAVAVKSVAAYRTGFDLDPRRPSDAEVTEAARRWLAAGSRGGRLHDPVLMRHLLWTAVDLGLPLQLHTGFGDSDIRMHRVDPTHLTDWLHLTSGTIPVMLLHCWPYQRQAAYLATVFAQVYLDVGLTLHYVGPSRARAILEEALEITPFRKLLYSSDAYGVAEFYHLGALAFRRGLASLLQERVDEDELSLPDAVRIATWTACDNARRVYRLPEHD</sequence>
<dbReference type="PANTHER" id="PTHR43383:SF2">
    <property type="entry name" value="AMIDOHYDROLASE 2 FAMILY PROTEIN"/>
    <property type="match status" value="1"/>
</dbReference>
<evidence type="ECO:0000313" key="3">
    <source>
        <dbReference type="EMBL" id="GAA3380079.1"/>
    </source>
</evidence>
<evidence type="ECO:0000313" key="4">
    <source>
        <dbReference type="Proteomes" id="UP001499990"/>
    </source>
</evidence>
<organism evidence="3 4">
    <name type="scientific">Streptomyces sannanensis</name>
    <dbReference type="NCBI Taxonomy" id="285536"/>
    <lineage>
        <taxon>Bacteria</taxon>
        <taxon>Bacillati</taxon>
        <taxon>Actinomycetota</taxon>
        <taxon>Actinomycetes</taxon>
        <taxon>Kitasatosporales</taxon>
        <taxon>Streptomycetaceae</taxon>
        <taxon>Streptomyces</taxon>
    </lineage>
</organism>
<dbReference type="InterPro" id="IPR032466">
    <property type="entry name" value="Metal_Hydrolase"/>
</dbReference>
<dbReference type="SUPFAM" id="SSF51556">
    <property type="entry name" value="Metallo-dependent hydrolases"/>
    <property type="match status" value="1"/>
</dbReference>
<keyword evidence="4" id="KW-1185">Reference proteome</keyword>
<proteinExistence type="predicted"/>
<dbReference type="Proteomes" id="UP001499990">
    <property type="component" value="Unassembled WGS sequence"/>
</dbReference>
<dbReference type="EMBL" id="BAAAYL010000001">
    <property type="protein sequence ID" value="GAA3380079.1"/>
    <property type="molecule type" value="Genomic_DNA"/>
</dbReference>
<evidence type="ECO:0000259" key="1">
    <source>
        <dbReference type="Pfam" id="PF04909"/>
    </source>
</evidence>
<accession>A0ABP6SMD8</accession>
<dbReference type="PANTHER" id="PTHR43383">
    <property type="entry name" value="NODULIN 6"/>
    <property type="match status" value="1"/>
</dbReference>
<evidence type="ECO:0000313" key="2">
    <source>
        <dbReference type="EMBL" id="GAA3367626.1"/>
    </source>
</evidence>
<dbReference type="EMBL" id="BAAAYL010000001">
    <property type="protein sequence ID" value="GAA3367626.1"/>
    <property type="molecule type" value="Genomic_DNA"/>
</dbReference>
<gene>
    <name evidence="2" type="ORF">GCM10020367_02620</name>
    <name evidence="3" type="ORF">GCM10020367_66220</name>
</gene>
<reference evidence="4" key="2">
    <citation type="journal article" date="2019" name="Int. J. Syst. Evol. Microbiol.">
        <title>The Global Catalogue of Microorganisms (GCM) 10K type strain sequencing project: providing services to taxonomists for standard genome sequencing and annotation.</title>
        <authorList>
            <consortium name="The Broad Institute Genomics Platform"/>
            <consortium name="The Broad Institute Genome Sequencing Center for Infectious Disease"/>
            <person name="Wu L."/>
            <person name="Ma J."/>
        </authorList>
    </citation>
    <scope>NUCLEOTIDE SEQUENCE [LARGE SCALE GENOMIC DNA]</scope>
    <source>
        <strain evidence="4">JCM 9651</strain>
    </source>
</reference>
<dbReference type="InterPro" id="IPR006680">
    <property type="entry name" value="Amidohydro-rel"/>
</dbReference>
<protein>
    <submittedName>
        <fullName evidence="3">Amidohydrolase family protein</fullName>
    </submittedName>
</protein>
<comment type="caution">
    <text evidence="3">The sequence shown here is derived from an EMBL/GenBank/DDBJ whole genome shotgun (WGS) entry which is preliminary data.</text>
</comment>
<reference evidence="3" key="3">
    <citation type="submission" date="2023-12" db="EMBL/GenBank/DDBJ databases">
        <authorList>
            <person name="Sun Q."/>
            <person name="Inoue M."/>
        </authorList>
    </citation>
    <scope>NUCLEOTIDE SEQUENCE</scope>
    <source>
        <strain evidence="3">JCM 9651</strain>
    </source>
</reference>
<dbReference type="Pfam" id="PF04909">
    <property type="entry name" value="Amidohydro_2"/>
    <property type="match status" value="1"/>
</dbReference>
<name>A0ABP6SMD8_9ACTN</name>
<feature type="domain" description="Amidohydrolase-related" evidence="1">
    <location>
        <begin position="140"/>
        <end position="385"/>
    </location>
</feature>